<name>A0A376GKX9_9FLAO</name>
<gene>
    <name evidence="1" type="ORF">NCTC13456_03248</name>
</gene>
<evidence type="ECO:0000313" key="1">
    <source>
        <dbReference type="EMBL" id="STD59583.1"/>
    </source>
</evidence>
<dbReference type="AlphaFoldDB" id="A0A376GKX9"/>
<accession>A0A376GKX9</accession>
<evidence type="ECO:0000313" key="2">
    <source>
        <dbReference type="Proteomes" id="UP000254737"/>
    </source>
</evidence>
<organism evidence="1 2">
    <name type="scientific">Empedobacter falsenii</name>
    <dbReference type="NCBI Taxonomy" id="343874"/>
    <lineage>
        <taxon>Bacteria</taxon>
        <taxon>Pseudomonadati</taxon>
        <taxon>Bacteroidota</taxon>
        <taxon>Flavobacteriia</taxon>
        <taxon>Flavobacteriales</taxon>
        <taxon>Weeksellaceae</taxon>
        <taxon>Empedobacter</taxon>
    </lineage>
</organism>
<dbReference type="STRING" id="343874.GCA_000805695_03176"/>
<dbReference type="EMBL" id="UFXS01000001">
    <property type="protein sequence ID" value="STD59583.1"/>
    <property type="molecule type" value="Genomic_DNA"/>
</dbReference>
<dbReference type="RefSeq" id="WP_115001667.1">
    <property type="nucleotide sequence ID" value="NZ_UFXS01000001.1"/>
</dbReference>
<proteinExistence type="predicted"/>
<protein>
    <submittedName>
        <fullName evidence="1">Uncharacterized protein</fullName>
    </submittedName>
</protein>
<reference evidence="1 2" key="1">
    <citation type="submission" date="2018-06" db="EMBL/GenBank/DDBJ databases">
        <authorList>
            <consortium name="Pathogen Informatics"/>
            <person name="Doyle S."/>
        </authorList>
    </citation>
    <scope>NUCLEOTIDE SEQUENCE [LARGE SCALE GENOMIC DNA]</scope>
    <source>
        <strain evidence="1 2">NCTC13456</strain>
    </source>
</reference>
<dbReference type="Proteomes" id="UP000254737">
    <property type="component" value="Unassembled WGS sequence"/>
</dbReference>
<sequence>MKYLSLLFLLVSSTLFCQKDDIINLNEVNIQNKTKYILLKSYFRSWIIKNDSLTDFVDGEAYYLYPKEEFKDKLKVKRYVLQYRNFYNPEIKGNNKKTQVSIMNDYYGFWNIPSYNRHEKYKKVEISKDNFDVYNSKDSIIGKYYQGIENDSINFVLNFSRKKNIKISLSYFGKWDKKGVPQFFTLIQNEDLFGSKKEIVTEIFLTKELLSDFDNGRKKYNSINFNSSNYYNNYWENYIIDYPLPLNIVNKFNLLIEQNP</sequence>